<dbReference type="GO" id="GO:0043130">
    <property type="term" value="F:ubiquitin binding"/>
    <property type="evidence" value="ECO:0007669"/>
    <property type="project" value="InterPro"/>
</dbReference>
<sequence length="705" mass="78751">MLQGGGSDAPDEDDAREVEEGDERWLVVGNDTRSLGAYLKDTASFMATEPFCIWTLINTAYCCLILLGKSIQKFVFGELRISEQQHMKDKFWNFIFYKFIFVFGVVNVQYLYEVILWVSWFSALGFLHLLSQLSKDRFEYLSFSPTTPGWSHFRLISLLVAILALSGLMVGISIGVGVFFGGFNTFAFMAAECILLSIRTLHVLIRYGMFLHDMRQGGIANESISWDKRGPVAYYIELTFEVAALMVELVHYIHMMLWSNIFLSMASLVILMQLRYLLNEIQRKIKKHRNYLWVLNHMEKSYPLASSDDLKQNSDNCAICWEKMETARKLPCAHLFHNSCLQSWLEQDTSCPTCRLGLSVHQNGGPRGSPLLPDDIRIDDQDGAVGGGGGRTANNHFFHFNGSRYVSWLPNFSVEVTHINSMLRPSETLPITAAAVGNHTSQVRNMARHVQEMFPRYPLSVLIGDLQISRSIEVTIDNILEGRLQVPANSPEDEDEETLGAASVASMAMSGSMDGDNGDDDDELSGELSTRSLTNSLSASSLSSLSSPAGYEVERGTNIFGNYDALLRDDTVEEISSATSVPLGDRFSKSPEEREKILQRRKEQLLAMARRRYLEKNKSELNHQPSTSATASTSSTVRHRNKSCMETTIVESGSSSSSSGSGSSGNNLSKLNPSLSPSHHQQRLSVEQQQPLDEVQQLDHSDSSF</sequence>
<organism evidence="20 21">
    <name type="scientific">Anopheles coluzzii</name>
    <name type="common">African malaria mosquito</name>
    <dbReference type="NCBI Taxonomy" id="1518534"/>
    <lineage>
        <taxon>Eukaryota</taxon>
        <taxon>Metazoa</taxon>
        <taxon>Ecdysozoa</taxon>
        <taxon>Arthropoda</taxon>
        <taxon>Hexapoda</taxon>
        <taxon>Insecta</taxon>
        <taxon>Pterygota</taxon>
        <taxon>Neoptera</taxon>
        <taxon>Endopterygota</taxon>
        <taxon>Diptera</taxon>
        <taxon>Nematocera</taxon>
        <taxon>Culicoidea</taxon>
        <taxon>Culicidae</taxon>
        <taxon>Anophelinae</taxon>
        <taxon>Anopheles</taxon>
    </lineage>
</organism>
<feature type="compositionally biased region" description="Low complexity" evidence="16">
    <location>
        <begin position="626"/>
        <end position="636"/>
    </location>
</feature>
<dbReference type="GO" id="GO:0005829">
    <property type="term" value="C:cytosol"/>
    <property type="evidence" value="ECO:0007669"/>
    <property type="project" value="TreeGrafter"/>
</dbReference>
<evidence type="ECO:0000256" key="9">
    <source>
        <dbReference type="ARBA" id="ARBA00022989"/>
    </source>
</evidence>
<reference key="1">
    <citation type="journal article" date="2019" name="Genes (Basel)">
        <title>A High-Quality De novo Genome Assembly from a Single Mosquito Using PacBio Sequencing.</title>
        <authorList>
            <person name="Kingan S.B."/>
            <person name="Heaton H."/>
            <person name="Cudini J."/>
            <person name="Lambert C.C."/>
            <person name="Baybayan P."/>
            <person name="Galvin B.D."/>
            <person name="Durbin R."/>
            <person name="Korlach J."/>
            <person name="Lawniczak M.K.N."/>
        </authorList>
    </citation>
    <scope>NUCLEOTIDE SEQUENCE [LARGE SCALE GENOMIC DNA]</scope>
    <source>
        <strain>Mali-NIH</strain>
    </source>
</reference>
<evidence type="ECO:0000259" key="18">
    <source>
        <dbReference type="PROSITE" id="PS50089"/>
    </source>
</evidence>
<evidence type="ECO:0000256" key="6">
    <source>
        <dbReference type="ARBA" id="ARBA00022771"/>
    </source>
</evidence>
<feature type="transmembrane region" description="Helical" evidence="17">
    <location>
        <begin position="155"/>
        <end position="180"/>
    </location>
</feature>
<evidence type="ECO:0000256" key="17">
    <source>
        <dbReference type="SAM" id="Phobius"/>
    </source>
</evidence>
<keyword evidence="7" id="KW-0256">Endoplasmic reticulum</keyword>
<evidence type="ECO:0000313" key="21">
    <source>
        <dbReference type="Proteomes" id="UP001105220"/>
    </source>
</evidence>
<feature type="domain" description="RING-type" evidence="18">
    <location>
        <begin position="317"/>
        <end position="355"/>
    </location>
</feature>
<dbReference type="Pfam" id="PF13639">
    <property type="entry name" value="zf-RING_2"/>
    <property type="match status" value="1"/>
</dbReference>
<dbReference type="CDD" id="cd14421">
    <property type="entry name" value="CUE_AMFR"/>
    <property type="match status" value="1"/>
</dbReference>
<dbReference type="PROSITE" id="PS51140">
    <property type="entry name" value="CUE"/>
    <property type="match status" value="1"/>
</dbReference>
<comment type="pathway">
    <text evidence="2">Protein modification; protein ubiquitination.</text>
</comment>
<evidence type="ECO:0000256" key="5">
    <source>
        <dbReference type="ARBA" id="ARBA00022723"/>
    </source>
</evidence>
<comment type="subcellular location">
    <subcellularLocation>
        <location evidence="1">Endoplasmic reticulum membrane</location>
        <topology evidence="1">Multi-pass membrane protein</topology>
    </subcellularLocation>
</comment>
<dbReference type="GO" id="GO:0030968">
    <property type="term" value="P:endoplasmic reticulum unfolded protein response"/>
    <property type="evidence" value="ECO:0007669"/>
    <property type="project" value="TreeGrafter"/>
</dbReference>
<dbReference type="PANTHER" id="PTHR15067:SF5">
    <property type="entry name" value="E3 UBIQUITIN-PROTEIN LIGASE AMFR"/>
    <property type="match status" value="1"/>
</dbReference>
<evidence type="ECO:0000256" key="14">
    <source>
        <dbReference type="ARBA" id="ARBA00076914"/>
    </source>
</evidence>
<dbReference type="Pfam" id="PF02845">
    <property type="entry name" value="CUE"/>
    <property type="match status" value="1"/>
</dbReference>
<evidence type="ECO:0000256" key="1">
    <source>
        <dbReference type="ARBA" id="ARBA00004477"/>
    </source>
</evidence>
<keyword evidence="9 17" id="KW-1133">Transmembrane helix</keyword>
<evidence type="ECO:0000259" key="19">
    <source>
        <dbReference type="PROSITE" id="PS51140"/>
    </source>
</evidence>
<dbReference type="GO" id="GO:0070936">
    <property type="term" value="P:protein K48-linked ubiquitination"/>
    <property type="evidence" value="ECO:0007669"/>
    <property type="project" value="TreeGrafter"/>
</dbReference>
<feature type="transmembrane region" description="Helical" evidence="17">
    <location>
        <begin position="53"/>
        <end position="71"/>
    </location>
</feature>
<dbReference type="Pfam" id="PF25563">
    <property type="entry name" value="TPR_SYVN1_N"/>
    <property type="match status" value="1"/>
</dbReference>
<dbReference type="GO" id="GO:0005789">
    <property type="term" value="C:endoplasmic reticulum membrane"/>
    <property type="evidence" value="ECO:0007669"/>
    <property type="project" value="UniProtKB-SubCell"/>
</dbReference>
<reference evidence="20" key="2">
    <citation type="submission" date="2020-05" db="UniProtKB">
        <authorList>
            <consortium name="EnsemblMetazoa"/>
        </authorList>
    </citation>
    <scope>IDENTIFICATION</scope>
    <source>
        <strain evidence="20">Ngousso</strain>
    </source>
</reference>
<dbReference type="Gene3D" id="1.10.8.10">
    <property type="entry name" value="DNA helicase RuvA subunit, C-terminal domain"/>
    <property type="match status" value="1"/>
</dbReference>
<dbReference type="GO" id="GO:0061630">
    <property type="term" value="F:ubiquitin protein ligase activity"/>
    <property type="evidence" value="ECO:0007669"/>
    <property type="project" value="UniProtKB-EC"/>
</dbReference>
<dbReference type="GO" id="GO:0000151">
    <property type="term" value="C:ubiquitin ligase complex"/>
    <property type="evidence" value="ECO:0007669"/>
    <property type="project" value="TreeGrafter"/>
</dbReference>
<dbReference type="VEuPathDB" id="VectorBase:ACON2_033217"/>
<dbReference type="PROSITE" id="PS50089">
    <property type="entry name" value="ZF_RING_2"/>
    <property type="match status" value="1"/>
</dbReference>
<keyword evidence="5" id="KW-0479">Metal-binding</keyword>
<dbReference type="GO" id="GO:0006511">
    <property type="term" value="P:ubiquitin-dependent protein catabolic process"/>
    <property type="evidence" value="ECO:0007669"/>
    <property type="project" value="TreeGrafter"/>
</dbReference>
<keyword evidence="3" id="KW-0808">Transferase</keyword>
<feature type="domain" description="CUE" evidence="19">
    <location>
        <begin position="442"/>
        <end position="484"/>
    </location>
</feature>
<dbReference type="Gene3D" id="3.30.40.10">
    <property type="entry name" value="Zinc/RING finger domain, C3HC4 (zinc finger)"/>
    <property type="match status" value="1"/>
</dbReference>
<evidence type="ECO:0000256" key="15">
    <source>
        <dbReference type="PROSITE-ProRule" id="PRU00175"/>
    </source>
</evidence>
<evidence type="ECO:0000256" key="10">
    <source>
        <dbReference type="ARBA" id="ARBA00023136"/>
    </source>
</evidence>
<dbReference type="PANTHER" id="PTHR15067">
    <property type="entry name" value="E3 UBIQUITIN-PROTEIN LIGASE RNF8"/>
    <property type="match status" value="1"/>
</dbReference>
<keyword evidence="21" id="KW-1185">Reference proteome</keyword>
<keyword evidence="4 17" id="KW-0812">Transmembrane</keyword>
<dbReference type="InterPro" id="IPR013083">
    <property type="entry name" value="Znf_RING/FYVE/PHD"/>
</dbReference>
<dbReference type="InterPro" id="IPR057992">
    <property type="entry name" value="TPR_SYVN1_N"/>
</dbReference>
<protein>
    <recommendedName>
        <fullName evidence="13">E3 ubiquitin-protein ligase AMFR</fullName>
        <ecNumber evidence="12">2.3.2.36</ecNumber>
    </recommendedName>
    <alternativeName>
        <fullName evidence="14">Autocrine motility factor receptor</fullName>
    </alternativeName>
</protein>
<feature type="transmembrane region" description="Helical" evidence="17">
    <location>
        <begin position="259"/>
        <end position="278"/>
    </location>
</feature>
<comment type="catalytic activity">
    <reaction evidence="11">
        <text>[E2 ubiquitin-conjugating enzyme]-S-ubiquitinyl-L-cysteine + [acceptor protein]-L-cysteine = [E2 ubiquitin-conjugating enzyme]-L-cysteine + [acceptor protein]-S-ubiquitinyl-L-cysteine.</text>
        <dbReference type="EC" id="2.3.2.36"/>
    </reaction>
</comment>
<dbReference type="SMART" id="SM00546">
    <property type="entry name" value="CUE"/>
    <property type="match status" value="1"/>
</dbReference>
<dbReference type="FunFam" id="1.10.8.10:FF:000026">
    <property type="entry name" value="E3 ubiquitin-protein ligase AMFR"/>
    <property type="match status" value="1"/>
</dbReference>
<feature type="compositionally biased region" description="Acidic residues" evidence="16">
    <location>
        <begin position="9"/>
        <end position="21"/>
    </location>
</feature>
<evidence type="ECO:0000256" key="13">
    <source>
        <dbReference type="ARBA" id="ARBA00069722"/>
    </source>
</evidence>
<keyword evidence="6 15" id="KW-0863">Zinc-finger</keyword>
<feature type="region of interest" description="Disordered" evidence="16">
    <location>
        <begin position="616"/>
        <end position="705"/>
    </location>
</feature>
<feature type="region of interest" description="Disordered" evidence="16">
    <location>
        <begin position="1"/>
        <end position="21"/>
    </location>
</feature>
<evidence type="ECO:0000313" key="20">
    <source>
        <dbReference type="EnsemblMetazoa" id="ACON007538-PA"/>
    </source>
</evidence>
<dbReference type="InterPro" id="IPR001841">
    <property type="entry name" value="Znf_RING"/>
</dbReference>
<evidence type="ECO:0000256" key="7">
    <source>
        <dbReference type="ARBA" id="ARBA00022824"/>
    </source>
</evidence>
<dbReference type="CDD" id="cd16455">
    <property type="entry name" value="RING-H2_AMFR"/>
    <property type="match status" value="1"/>
</dbReference>
<feature type="compositionally biased region" description="Low complexity" evidence="16">
    <location>
        <begin position="652"/>
        <end position="678"/>
    </location>
</feature>
<evidence type="ECO:0000256" key="11">
    <source>
        <dbReference type="ARBA" id="ARBA00034438"/>
    </source>
</evidence>
<dbReference type="Proteomes" id="UP001105220">
    <property type="component" value="Unplaced"/>
</dbReference>
<evidence type="ECO:0000256" key="2">
    <source>
        <dbReference type="ARBA" id="ARBA00004906"/>
    </source>
</evidence>
<evidence type="ECO:0000256" key="3">
    <source>
        <dbReference type="ARBA" id="ARBA00022679"/>
    </source>
</evidence>
<keyword evidence="10 17" id="KW-0472">Membrane</keyword>
<dbReference type="VEuPathDB" id="VectorBase:ACMO_000532"/>
<dbReference type="EnsemblMetazoa" id="ACON007538-RA">
    <property type="protein sequence ID" value="ACON007538-PA"/>
    <property type="gene ID" value="ACON007538"/>
</dbReference>
<dbReference type="SMART" id="SM00184">
    <property type="entry name" value="RING"/>
    <property type="match status" value="1"/>
</dbReference>
<dbReference type="EC" id="2.3.2.36" evidence="12"/>
<name>A0A6E8VTY0_ANOCL</name>
<evidence type="ECO:0000256" key="4">
    <source>
        <dbReference type="ARBA" id="ARBA00022692"/>
    </source>
</evidence>
<dbReference type="SUPFAM" id="SSF57850">
    <property type="entry name" value="RING/U-box"/>
    <property type="match status" value="1"/>
</dbReference>
<evidence type="ECO:0000256" key="16">
    <source>
        <dbReference type="SAM" id="MobiDB-lite"/>
    </source>
</evidence>
<evidence type="ECO:0000256" key="12">
    <source>
        <dbReference type="ARBA" id="ARBA00034523"/>
    </source>
</evidence>
<accession>A0A6E8VTY0</accession>
<dbReference type="FunFam" id="3.30.40.10:FF:000149">
    <property type="entry name" value="E3 ubiquitin-protein ligase AMFR"/>
    <property type="match status" value="1"/>
</dbReference>
<dbReference type="InterPro" id="IPR003892">
    <property type="entry name" value="CUE"/>
</dbReference>
<proteinExistence type="predicted"/>
<dbReference type="GO" id="GO:0008270">
    <property type="term" value="F:zinc ion binding"/>
    <property type="evidence" value="ECO:0007669"/>
    <property type="project" value="UniProtKB-KW"/>
</dbReference>
<dbReference type="VEuPathDB" id="VectorBase:ACON007538"/>
<keyword evidence="8" id="KW-0862">Zinc</keyword>
<dbReference type="AlphaFoldDB" id="A0A6E8VTY0"/>
<evidence type="ECO:0000256" key="8">
    <source>
        <dbReference type="ARBA" id="ARBA00022833"/>
    </source>
</evidence>